<keyword evidence="8" id="KW-0479">Metal-binding</keyword>
<evidence type="ECO:0000259" key="16">
    <source>
        <dbReference type="SMART" id="SM01264"/>
    </source>
</evidence>
<dbReference type="GO" id="GO:0005758">
    <property type="term" value="C:mitochondrial intermembrane space"/>
    <property type="evidence" value="ECO:0007669"/>
    <property type="project" value="UniProtKB-SubCell"/>
</dbReference>
<evidence type="ECO:0000256" key="4">
    <source>
        <dbReference type="ARBA" id="ARBA00007575"/>
    </source>
</evidence>
<dbReference type="RefSeq" id="XP_007917696.1">
    <property type="nucleotide sequence ID" value="XM_007919505.1"/>
</dbReference>
<dbReference type="SUPFAM" id="SSF63411">
    <property type="entry name" value="LuxS/MPP-like metallohydrolase"/>
    <property type="match status" value="4"/>
</dbReference>
<gene>
    <name evidence="17" type="ORF">UCRPA7_6970</name>
</gene>
<dbReference type="Gene3D" id="3.30.830.10">
    <property type="entry name" value="Metalloenzyme, LuxS/M16 peptidase-like"/>
    <property type="match status" value="4"/>
</dbReference>
<dbReference type="SMART" id="SM01264">
    <property type="entry name" value="M16C_associated"/>
    <property type="match status" value="1"/>
</dbReference>
<keyword evidence="9" id="KW-0378">Hydrolase</keyword>
<keyword evidence="15" id="KW-0175">Coiled coil</keyword>
<evidence type="ECO:0000256" key="10">
    <source>
        <dbReference type="ARBA" id="ARBA00022833"/>
    </source>
</evidence>
<evidence type="ECO:0000256" key="5">
    <source>
        <dbReference type="ARBA" id="ARBA00011853"/>
    </source>
</evidence>
<keyword evidence="11" id="KW-0482">Metalloprotease</keyword>
<evidence type="ECO:0000256" key="2">
    <source>
        <dbReference type="ARBA" id="ARBA00004305"/>
    </source>
</evidence>
<dbReference type="FunFam" id="3.30.830.10:FF:000011">
    <property type="entry name" value="Presequence protease, mitochondrial"/>
    <property type="match status" value="1"/>
</dbReference>
<dbReference type="Pfam" id="PF05193">
    <property type="entry name" value="Peptidase_M16_C"/>
    <property type="match status" value="1"/>
</dbReference>
<dbReference type="eggNOG" id="KOG2019">
    <property type="taxonomic scope" value="Eukaryota"/>
</dbReference>
<dbReference type="InterPro" id="IPR007863">
    <property type="entry name" value="Peptidase_M16_C"/>
</dbReference>
<evidence type="ECO:0000313" key="18">
    <source>
        <dbReference type="Proteomes" id="UP000014074"/>
    </source>
</evidence>
<dbReference type="Pfam" id="PF00675">
    <property type="entry name" value="Peptidase_M16"/>
    <property type="match status" value="1"/>
</dbReference>
<keyword evidence="12" id="KW-0496">Mitochondrion</keyword>
<evidence type="ECO:0000256" key="14">
    <source>
        <dbReference type="ARBA" id="ARBA00045897"/>
    </source>
</evidence>
<dbReference type="AlphaFoldDB" id="R8BEB1"/>
<dbReference type="GO" id="GO:0034982">
    <property type="term" value="P:mitochondrial protein processing"/>
    <property type="evidence" value="ECO:0007669"/>
    <property type="project" value="EnsemblFungi"/>
</dbReference>
<dbReference type="GO" id="GO:0004176">
    <property type="term" value="F:ATP-dependent peptidase activity"/>
    <property type="evidence" value="ECO:0007669"/>
    <property type="project" value="EnsemblFungi"/>
</dbReference>
<dbReference type="KEGG" id="tmn:UCRPA7_6970"/>
<dbReference type="InterPro" id="IPR011765">
    <property type="entry name" value="Pept_M16_N"/>
</dbReference>
<comment type="similarity">
    <text evidence="4">Belongs to the peptidase M16 family. PreP subfamily.</text>
</comment>
<dbReference type="Pfam" id="PF22516">
    <property type="entry name" value="PreP_C"/>
    <property type="match status" value="1"/>
</dbReference>
<evidence type="ECO:0000256" key="12">
    <source>
        <dbReference type="ARBA" id="ARBA00023128"/>
    </source>
</evidence>
<dbReference type="Proteomes" id="UP000014074">
    <property type="component" value="Unassembled WGS sequence"/>
</dbReference>
<name>R8BEB1_PHAM7</name>
<dbReference type="FunFam" id="3.30.830.10:FF:000020">
    <property type="entry name" value="Mitochondrial presequence protease"/>
    <property type="match status" value="1"/>
</dbReference>
<dbReference type="EMBL" id="KB933264">
    <property type="protein sequence ID" value="EON97638.1"/>
    <property type="molecule type" value="Genomic_DNA"/>
</dbReference>
<dbReference type="Pfam" id="PF08367">
    <property type="entry name" value="M16C_assoc"/>
    <property type="match status" value="1"/>
</dbReference>
<dbReference type="GO" id="GO:0004222">
    <property type="term" value="F:metalloendopeptidase activity"/>
    <property type="evidence" value="ECO:0007669"/>
    <property type="project" value="EnsemblFungi"/>
</dbReference>
<evidence type="ECO:0000256" key="6">
    <source>
        <dbReference type="ARBA" id="ARBA00020167"/>
    </source>
</evidence>
<keyword evidence="7 17" id="KW-0645">Protease</keyword>
<proteinExistence type="inferred from homology"/>
<comment type="function">
    <text evidence="14">Degrades mitochondrial transit peptides after their cleavage in the intermembrane space or in the matrix, and presequence peptides; clearance of these peptides is required to keep the presequence processing machinery running. Preferentially cleaves the N-terminal side of paired basic amino acid residues. Also degrades other unstructured peptides. May function as an ATP-dependent peptidase as opposed to a metalloendopeptidase.</text>
</comment>
<sequence length="1013" mass="112352">MLRNAAKGARRAVTELSQYPKPGDKLHGFTLLRTKHVPELELTALHLQHDKTGAEHLHIARDDSNNVFSIGFKTNPPDDTGVPHILEHTTLCGSEKYPIRDPFFKMLPRTLSNFMNAFTASDHTFYPFATTNAQDFKNLMSVYLDATLHPLLKETDFTQEGWRIGPENPQALASGQEAKPEDRRLVFKGVVYNEMKGQMSDAGYLFYIRFQDHIFPDINNSGGDPQKITDLTYQQLKQFHDEHYHPSNAKLFTYGDMPLADHLQEINAQLGAFQQIQGDLKVHRPIDLSSGPKEVTLPGPVDPLVDANRQFKTSVSWILGDTSDVVESFSLALVSALLMDGYGSPLYKGLIETGLGIDWSPNTGYDNSGKAGIFSVGLTGVQEADVPKVKNELQAILRDVRDKGFERSKIDGYLQQLELSLKHKTANFGMSLLQRLKPKWFTGVDPFDSLAWNDTIAAFEAELAKGGYLEGLVDKYLLNDNTLTFTMAPSSGYGQELVQEEAERLATKIEEATKQAGGKDEAQKQLEERELLLLAEQGKTNTEDLSCLPSVHVRDIPRQKESVVVRDDITANTKVQWREAPTNGLTYFRAINTLENLPQELRSLIPLFTDSIMRLGTKDMTMEQLEDLIKLKTGGISVGYHSASSPTDYGKATEGLIFTGMALDRNVPAMYDLIRKVVAETNFDSPEAVQQIRQLLQASADGVVNDIASSGHAYARRCAEAGLSFDGYLREQVSGLSQVKLTTSLASRPETDQLEDVIAKLKQIQLLALCGGNLRAALTCGTESVQENSSALSNFISSFAPVATKFPPSKTQKIERNIKSFFPLPYQVYYGALALPTTSYTSPDGAPLQILAQLLTHKHLHHEIREKGGAYGGGAYSRALEGVFGFYSYRDPNPLNTMNIMHNAGQWAVDKAWTDRDLEDAKISVFQGVDAPRSVNEEGMSKFLYGITEEMRQKRREQLLDVTKDQVREVAQKYVVEPLSKDAGSIAFLGEKQGWVDGSWTVNDMNVNGSGPA</sequence>
<evidence type="ECO:0000256" key="1">
    <source>
        <dbReference type="ARBA" id="ARBA00001947"/>
    </source>
</evidence>
<evidence type="ECO:0000256" key="13">
    <source>
        <dbReference type="ARBA" id="ARBA00034552"/>
    </source>
</evidence>
<dbReference type="HOGENOM" id="CLU_009165_0_0_1"/>
<evidence type="ECO:0000256" key="15">
    <source>
        <dbReference type="SAM" id="Coils"/>
    </source>
</evidence>
<evidence type="ECO:0000313" key="17">
    <source>
        <dbReference type="EMBL" id="EON97638.1"/>
    </source>
</evidence>
<dbReference type="PANTHER" id="PTHR43016">
    <property type="entry name" value="PRESEQUENCE PROTEASE"/>
    <property type="match status" value="1"/>
</dbReference>
<evidence type="ECO:0000256" key="11">
    <source>
        <dbReference type="ARBA" id="ARBA00023049"/>
    </source>
</evidence>
<comment type="subcellular location">
    <subcellularLocation>
        <location evidence="3">Mitochondrion intermembrane space</location>
    </subcellularLocation>
    <subcellularLocation>
        <location evidence="2">Mitochondrion matrix</location>
    </subcellularLocation>
</comment>
<dbReference type="InterPro" id="IPR055130">
    <property type="entry name" value="PreP_C"/>
</dbReference>
<dbReference type="InterPro" id="IPR013578">
    <property type="entry name" value="Peptidase_M16C_assoc"/>
</dbReference>
<evidence type="ECO:0000256" key="9">
    <source>
        <dbReference type="ARBA" id="ARBA00022801"/>
    </source>
</evidence>
<dbReference type="GO" id="GO:0008270">
    <property type="term" value="F:zinc ion binding"/>
    <property type="evidence" value="ECO:0007669"/>
    <property type="project" value="EnsemblFungi"/>
</dbReference>
<feature type="domain" description="Peptidase M16C associated" evidence="16">
    <location>
        <begin position="487"/>
        <end position="745"/>
    </location>
</feature>
<reference evidence="18" key="1">
    <citation type="journal article" date="2013" name="Genome Announc.">
        <title>Draft genome sequence of the ascomycete Phaeoacremonium aleophilum strain UCR-PA7, a causal agent of the esca disease complex in grapevines.</title>
        <authorList>
            <person name="Blanco-Ulate B."/>
            <person name="Rolshausen P."/>
            <person name="Cantu D."/>
        </authorList>
    </citation>
    <scope>NUCLEOTIDE SEQUENCE [LARGE SCALE GENOMIC DNA]</scope>
    <source>
        <strain evidence="18">UCR-PA7</strain>
    </source>
</reference>
<dbReference type="GeneID" id="19327682"/>
<dbReference type="FunFam" id="3.30.830.10:FF:000009">
    <property type="entry name" value="Presequence protease, mitochondrial"/>
    <property type="match status" value="1"/>
</dbReference>
<keyword evidence="18" id="KW-1185">Reference proteome</keyword>
<dbReference type="GO" id="GO:0051603">
    <property type="term" value="P:proteolysis involved in protein catabolic process"/>
    <property type="evidence" value="ECO:0007669"/>
    <property type="project" value="EnsemblFungi"/>
</dbReference>
<evidence type="ECO:0000256" key="3">
    <source>
        <dbReference type="ARBA" id="ARBA00004569"/>
    </source>
</evidence>
<dbReference type="OrthoDB" id="10250783at2759"/>
<dbReference type="InterPro" id="IPR011249">
    <property type="entry name" value="Metalloenz_LuxS/M16"/>
</dbReference>
<comment type="subunit">
    <text evidence="5">Monomer and homodimer; homodimerization is induced by binding of the substrate.</text>
</comment>
<evidence type="ECO:0000256" key="8">
    <source>
        <dbReference type="ARBA" id="ARBA00022723"/>
    </source>
</evidence>
<feature type="coiled-coil region" evidence="15">
    <location>
        <begin position="495"/>
        <end position="529"/>
    </location>
</feature>
<dbReference type="GO" id="GO:0005759">
    <property type="term" value="C:mitochondrial matrix"/>
    <property type="evidence" value="ECO:0007669"/>
    <property type="project" value="UniProtKB-SubCell"/>
</dbReference>
<dbReference type="PANTHER" id="PTHR43016:SF13">
    <property type="entry name" value="PRESEQUENCE PROTEASE, MITOCHONDRIAL"/>
    <property type="match status" value="1"/>
</dbReference>
<keyword evidence="10" id="KW-0862">Zinc</keyword>
<evidence type="ECO:0000256" key="7">
    <source>
        <dbReference type="ARBA" id="ARBA00022670"/>
    </source>
</evidence>
<protein>
    <recommendedName>
        <fullName evidence="6">Presequence protease, mitochondrial</fullName>
    </recommendedName>
    <alternativeName>
        <fullName evidence="13">Pitrilysin metalloproteinase</fullName>
    </alternativeName>
</protein>
<comment type="cofactor">
    <cofactor evidence="1">
        <name>Zn(2+)</name>
        <dbReference type="ChEBI" id="CHEBI:29105"/>
    </cofactor>
</comment>
<organism evidence="17 18">
    <name type="scientific">Phaeoacremonium minimum (strain UCR-PA7)</name>
    <name type="common">Esca disease fungus</name>
    <name type="synonym">Togninia minima</name>
    <dbReference type="NCBI Taxonomy" id="1286976"/>
    <lineage>
        <taxon>Eukaryota</taxon>
        <taxon>Fungi</taxon>
        <taxon>Dikarya</taxon>
        <taxon>Ascomycota</taxon>
        <taxon>Pezizomycotina</taxon>
        <taxon>Sordariomycetes</taxon>
        <taxon>Sordariomycetidae</taxon>
        <taxon>Togniniales</taxon>
        <taxon>Togniniaceae</taxon>
        <taxon>Phaeoacremonium</taxon>
    </lineage>
</organism>
<accession>R8BEB1</accession>